<reference evidence="2" key="1">
    <citation type="journal article" date="2019" name="bioRxiv">
        <title>The Genome of the Zebra Mussel, Dreissena polymorpha: A Resource for Invasive Species Research.</title>
        <authorList>
            <person name="McCartney M.A."/>
            <person name="Auch B."/>
            <person name="Kono T."/>
            <person name="Mallez S."/>
            <person name="Zhang Y."/>
            <person name="Obille A."/>
            <person name="Becker A."/>
            <person name="Abrahante J.E."/>
            <person name="Garbe J."/>
            <person name="Badalamenti J.P."/>
            <person name="Herman A."/>
            <person name="Mangelson H."/>
            <person name="Liachko I."/>
            <person name="Sullivan S."/>
            <person name="Sone E.D."/>
            <person name="Koren S."/>
            <person name="Silverstein K.A.T."/>
            <person name="Beckman K.B."/>
            <person name="Gohl D.M."/>
        </authorList>
    </citation>
    <scope>NUCLEOTIDE SEQUENCE</scope>
    <source>
        <strain evidence="2">Duluth1</strain>
        <tissue evidence="2">Whole animal</tissue>
    </source>
</reference>
<keyword evidence="3" id="KW-1185">Reference proteome</keyword>
<accession>A0A9D4FBC7</accession>
<dbReference type="Proteomes" id="UP000828390">
    <property type="component" value="Unassembled WGS sequence"/>
</dbReference>
<sequence>MRATTGSRERGPQRTSGPEVIRAGNHASVRVLVRLRQKPGRSCASVVCGWWGVGGTHNDMLQ</sequence>
<dbReference type="EMBL" id="JAIWYP010000007">
    <property type="protein sequence ID" value="KAH3792707.1"/>
    <property type="molecule type" value="Genomic_DNA"/>
</dbReference>
<organism evidence="2 3">
    <name type="scientific">Dreissena polymorpha</name>
    <name type="common">Zebra mussel</name>
    <name type="synonym">Mytilus polymorpha</name>
    <dbReference type="NCBI Taxonomy" id="45954"/>
    <lineage>
        <taxon>Eukaryota</taxon>
        <taxon>Metazoa</taxon>
        <taxon>Spiralia</taxon>
        <taxon>Lophotrochozoa</taxon>
        <taxon>Mollusca</taxon>
        <taxon>Bivalvia</taxon>
        <taxon>Autobranchia</taxon>
        <taxon>Heteroconchia</taxon>
        <taxon>Euheterodonta</taxon>
        <taxon>Imparidentia</taxon>
        <taxon>Neoheterodontei</taxon>
        <taxon>Myida</taxon>
        <taxon>Dreissenoidea</taxon>
        <taxon>Dreissenidae</taxon>
        <taxon>Dreissena</taxon>
    </lineage>
</organism>
<dbReference type="AlphaFoldDB" id="A0A9D4FBC7"/>
<reference evidence="2" key="2">
    <citation type="submission" date="2020-11" db="EMBL/GenBank/DDBJ databases">
        <authorList>
            <person name="McCartney M.A."/>
            <person name="Auch B."/>
            <person name="Kono T."/>
            <person name="Mallez S."/>
            <person name="Becker A."/>
            <person name="Gohl D.M."/>
            <person name="Silverstein K.A.T."/>
            <person name="Koren S."/>
            <person name="Bechman K.B."/>
            <person name="Herman A."/>
            <person name="Abrahante J.E."/>
            <person name="Garbe J."/>
        </authorList>
    </citation>
    <scope>NUCLEOTIDE SEQUENCE</scope>
    <source>
        <strain evidence="2">Duluth1</strain>
        <tissue evidence="2">Whole animal</tissue>
    </source>
</reference>
<evidence type="ECO:0000256" key="1">
    <source>
        <dbReference type="SAM" id="MobiDB-lite"/>
    </source>
</evidence>
<evidence type="ECO:0000313" key="2">
    <source>
        <dbReference type="EMBL" id="KAH3792707.1"/>
    </source>
</evidence>
<gene>
    <name evidence="2" type="ORF">DPMN_146206</name>
</gene>
<protein>
    <submittedName>
        <fullName evidence="2">Uncharacterized protein</fullName>
    </submittedName>
</protein>
<evidence type="ECO:0000313" key="3">
    <source>
        <dbReference type="Proteomes" id="UP000828390"/>
    </source>
</evidence>
<feature type="region of interest" description="Disordered" evidence="1">
    <location>
        <begin position="1"/>
        <end position="23"/>
    </location>
</feature>
<comment type="caution">
    <text evidence="2">The sequence shown here is derived from an EMBL/GenBank/DDBJ whole genome shotgun (WGS) entry which is preliminary data.</text>
</comment>
<name>A0A9D4FBC7_DREPO</name>
<proteinExistence type="predicted"/>